<evidence type="ECO:0000313" key="4">
    <source>
        <dbReference type="EMBL" id="CAG8631615.1"/>
    </source>
</evidence>
<evidence type="ECO:0000313" key="5">
    <source>
        <dbReference type="Proteomes" id="UP000789396"/>
    </source>
</evidence>
<dbReference type="Proteomes" id="UP000789396">
    <property type="component" value="Unassembled WGS sequence"/>
</dbReference>
<keyword evidence="3" id="KW-0067">ATP-binding</keyword>
<organism evidence="4 5">
    <name type="scientific">Racocetra fulgida</name>
    <dbReference type="NCBI Taxonomy" id="60492"/>
    <lineage>
        <taxon>Eukaryota</taxon>
        <taxon>Fungi</taxon>
        <taxon>Fungi incertae sedis</taxon>
        <taxon>Mucoromycota</taxon>
        <taxon>Glomeromycotina</taxon>
        <taxon>Glomeromycetes</taxon>
        <taxon>Diversisporales</taxon>
        <taxon>Gigasporaceae</taxon>
        <taxon>Racocetra</taxon>
    </lineage>
</organism>
<dbReference type="GO" id="GO:0030970">
    <property type="term" value="P:retrograde protein transport, ER to cytosol"/>
    <property type="evidence" value="ECO:0007669"/>
    <property type="project" value="TreeGrafter"/>
</dbReference>
<accession>A0A9N9D9M6</accession>
<sequence>MSSSKGVLFYGSPGCGKTLLVFDLFDKTHAAALCVIFPDEFDSIGSSLENGDSADQIDPALLYSGHLDQLIYISLPDESLRLSILKV</sequence>
<feature type="non-terminal residue" evidence="4">
    <location>
        <position position="1"/>
    </location>
</feature>
<dbReference type="GO" id="GO:0097352">
    <property type="term" value="P:autophagosome maturation"/>
    <property type="evidence" value="ECO:0007669"/>
    <property type="project" value="TreeGrafter"/>
</dbReference>
<dbReference type="SUPFAM" id="SSF52540">
    <property type="entry name" value="P-loop containing nucleoside triphosphate hydrolases"/>
    <property type="match status" value="1"/>
</dbReference>
<keyword evidence="2" id="KW-0547">Nucleotide-binding</keyword>
<comment type="similarity">
    <text evidence="1">Belongs to the AAA ATPase family.</text>
</comment>
<name>A0A9N9D9M6_9GLOM</name>
<dbReference type="GO" id="GO:0005524">
    <property type="term" value="F:ATP binding"/>
    <property type="evidence" value="ECO:0007669"/>
    <property type="project" value="UniProtKB-KW"/>
</dbReference>
<evidence type="ECO:0000256" key="1">
    <source>
        <dbReference type="ARBA" id="ARBA00006914"/>
    </source>
</evidence>
<gene>
    <name evidence="4" type="ORF">RFULGI_LOCUS7738</name>
</gene>
<dbReference type="Gene3D" id="3.40.50.300">
    <property type="entry name" value="P-loop containing nucleotide triphosphate hydrolases"/>
    <property type="match status" value="2"/>
</dbReference>
<keyword evidence="5" id="KW-1185">Reference proteome</keyword>
<dbReference type="GO" id="GO:0016887">
    <property type="term" value="F:ATP hydrolysis activity"/>
    <property type="evidence" value="ECO:0007669"/>
    <property type="project" value="TreeGrafter"/>
</dbReference>
<dbReference type="AlphaFoldDB" id="A0A9N9D9M6"/>
<dbReference type="GO" id="GO:0031593">
    <property type="term" value="F:polyubiquitin modification-dependent protein binding"/>
    <property type="evidence" value="ECO:0007669"/>
    <property type="project" value="TreeGrafter"/>
</dbReference>
<dbReference type="InterPro" id="IPR027417">
    <property type="entry name" value="P-loop_NTPase"/>
</dbReference>
<feature type="non-terminal residue" evidence="4">
    <location>
        <position position="87"/>
    </location>
</feature>
<proteinExistence type="inferred from homology"/>
<comment type="caution">
    <text evidence="4">The sequence shown here is derived from an EMBL/GenBank/DDBJ whole genome shotgun (WGS) entry which is preliminary data.</text>
</comment>
<evidence type="ECO:0000256" key="2">
    <source>
        <dbReference type="ARBA" id="ARBA00022741"/>
    </source>
</evidence>
<dbReference type="OrthoDB" id="3252196at2759"/>
<protein>
    <submittedName>
        <fullName evidence="4">4390_t:CDS:1</fullName>
    </submittedName>
</protein>
<evidence type="ECO:0000256" key="3">
    <source>
        <dbReference type="ARBA" id="ARBA00022840"/>
    </source>
</evidence>
<dbReference type="GO" id="GO:0051228">
    <property type="term" value="P:mitotic spindle disassembly"/>
    <property type="evidence" value="ECO:0007669"/>
    <property type="project" value="TreeGrafter"/>
</dbReference>
<dbReference type="PANTHER" id="PTHR23077">
    <property type="entry name" value="AAA-FAMILY ATPASE"/>
    <property type="match status" value="1"/>
</dbReference>
<reference evidence="4" key="1">
    <citation type="submission" date="2021-06" db="EMBL/GenBank/DDBJ databases">
        <authorList>
            <person name="Kallberg Y."/>
            <person name="Tangrot J."/>
            <person name="Rosling A."/>
        </authorList>
    </citation>
    <scope>NUCLEOTIDE SEQUENCE</scope>
    <source>
        <strain evidence="4">IN212</strain>
    </source>
</reference>
<dbReference type="EMBL" id="CAJVPZ010011601">
    <property type="protein sequence ID" value="CAG8631615.1"/>
    <property type="molecule type" value="Genomic_DNA"/>
</dbReference>
<dbReference type="GO" id="GO:0034098">
    <property type="term" value="C:VCP-NPL4-UFD1 AAA ATPase complex"/>
    <property type="evidence" value="ECO:0007669"/>
    <property type="project" value="TreeGrafter"/>
</dbReference>
<dbReference type="PANTHER" id="PTHR23077:SF171">
    <property type="entry name" value="NUCLEAR VALOSIN-CONTAINING PROTEIN-LIKE"/>
    <property type="match status" value="1"/>
</dbReference>
<dbReference type="GO" id="GO:0005634">
    <property type="term" value="C:nucleus"/>
    <property type="evidence" value="ECO:0007669"/>
    <property type="project" value="TreeGrafter"/>
</dbReference>
<dbReference type="GO" id="GO:0005829">
    <property type="term" value="C:cytosol"/>
    <property type="evidence" value="ECO:0007669"/>
    <property type="project" value="TreeGrafter"/>
</dbReference>
<dbReference type="InterPro" id="IPR050168">
    <property type="entry name" value="AAA_ATPase_domain"/>
</dbReference>